<dbReference type="Gene3D" id="1.10.1220.10">
    <property type="entry name" value="Met repressor-like"/>
    <property type="match status" value="1"/>
</dbReference>
<dbReference type="EMBL" id="LQZT01000012">
    <property type="protein sequence ID" value="OCW57571.1"/>
    <property type="molecule type" value="Genomic_DNA"/>
</dbReference>
<comment type="caution">
    <text evidence="2">The sequence shown here is derived from an EMBL/GenBank/DDBJ whole genome shotgun (WGS) entry which is preliminary data.</text>
</comment>
<sequence>MTMAQIVVRQLDEAVLEAVKLRAVANKRSTEAEVRAILSSAVGLSPTDSAGGGPVQRFSDFVGIASNKRSQQEIDDYVRSLRDEWER</sequence>
<evidence type="ECO:0000313" key="2">
    <source>
        <dbReference type="EMBL" id="OCW57571.1"/>
    </source>
</evidence>
<evidence type="ECO:0000259" key="1">
    <source>
        <dbReference type="Pfam" id="PF22513"/>
    </source>
</evidence>
<dbReference type="STRING" id="1480615.AWJ14_01760"/>
<accession>A0A1C1YVP6</accession>
<gene>
    <name evidence="2" type="ORF">AWJ14_01760</name>
</gene>
<name>A0A1C1YVP6_9HYPH</name>
<reference evidence="2 3" key="1">
    <citation type="submission" date="2015-12" db="EMBL/GenBank/DDBJ databases">
        <authorList>
            <person name="Shamseldin A."/>
            <person name="Moawad H."/>
            <person name="Abd El-Rahim W.M."/>
            <person name="Sadowsky M.J."/>
        </authorList>
    </citation>
    <scope>NUCLEOTIDE SEQUENCE [LARGE SCALE GENOMIC DNA]</scope>
    <source>
        <strain evidence="2 3">JC234</strain>
    </source>
</reference>
<dbReference type="Pfam" id="PF22513">
    <property type="entry name" value="FitA-like_RHH"/>
    <property type="match status" value="1"/>
</dbReference>
<proteinExistence type="predicted"/>
<dbReference type="InterPro" id="IPR010985">
    <property type="entry name" value="Ribbon_hlx_hlx"/>
</dbReference>
<protein>
    <recommendedName>
        <fullName evidence="1">Antitoxin FitA-like ribbon-helix-helix domain-containing protein</fullName>
    </recommendedName>
</protein>
<dbReference type="Proteomes" id="UP000094795">
    <property type="component" value="Unassembled WGS sequence"/>
</dbReference>
<keyword evidence="3" id="KW-1185">Reference proteome</keyword>
<dbReference type="AlphaFoldDB" id="A0A1C1YVP6"/>
<dbReference type="SUPFAM" id="SSF47598">
    <property type="entry name" value="Ribbon-helix-helix"/>
    <property type="match status" value="1"/>
</dbReference>
<dbReference type="InterPro" id="IPR053853">
    <property type="entry name" value="FitA-like_RHH"/>
</dbReference>
<feature type="domain" description="Antitoxin FitA-like ribbon-helix-helix" evidence="1">
    <location>
        <begin position="4"/>
        <end position="42"/>
    </location>
</feature>
<organism evidence="2 3">
    <name type="scientific">Hoeflea olei</name>
    <dbReference type="NCBI Taxonomy" id="1480615"/>
    <lineage>
        <taxon>Bacteria</taxon>
        <taxon>Pseudomonadati</taxon>
        <taxon>Pseudomonadota</taxon>
        <taxon>Alphaproteobacteria</taxon>
        <taxon>Hyphomicrobiales</taxon>
        <taxon>Rhizobiaceae</taxon>
        <taxon>Hoeflea</taxon>
    </lineage>
</organism>
<evidence type="ECO:0000313" key="3">
    <source>
        <dbReference type="Proteomes" id="UP000094795"/>
    </source>
</evidence>
<dbReference type="GO" id="GO:0006355">
    <property type="term" value="P:regulation of DNA-templated transcription"/>
    <property type="evidence" value="ECO:0007669"/>
    <property type="project" value="InterPro"/>
</dbReference>
<dbReference type="InterPro" id="IPR013321">
    <property type="entry name" value="Arc_rbn_hlx_hlx"/>
</dbReference>